<evidence type="ECO:0000256" key="1">
    <source>
        <dbReference type="ARBA" id="ARBA00004141"/>
    </source>
</evidence>
<dbReference type="Proteomes" id="UP001230188">
    <property type="component" value="Unassembled WGS sequence"/>
</dbReference>
<evidence type="ECO:0000256" key="5">
    <source>
        <dbReference type="SAM" id="Phobius"/>
    </source>
</evidence>
<organism evidence="7 8">
    <name type="scientific">Chrysophaeum taylorii</name>
    <dbReference type="NCBI Taxonomy" id="2483200"/>
    <lineage>
        <taxon>Eukaryota</taxon>
        <taxon>Sar</taxon>
        <taxon>Stramenopiles</taxon>
        <taxon>Ochrophyta</taxon>
        <taxon>Pelagophyceae</taxon>
        <taxon>Pelagomonadales</taxon>
        <taxon>Pelagomonadaceae</taxon>
        <taxon>Chrysophaeum</taxon>
    </lineage>
</organism>
<dbReference type="Pfam" id="PF03798">
    <property type="entry name" value="TRAM_LAG1_CLN8"/>
    <property type="match status" value="1"/>
</dbReference>
<evidence type="ECO:0000256" key="2">
    <source>
        <dbReference type="ARBA" id="ARBA00022692"/>
    </source>
</evidence>
<accession>A0AAD7UPB0</accession>
<feature type="transmembrane region" description="Helical" evidence="5">
    <location>
        <begin position="85"/>
        <end position="107"/>
    </location>
</feature>
<evidence type="ECO:0000256" key="4">
    <source>
        <dbReference type="ARBA" id="ARBA00023136"/>
    </source>
</evidence>
<dbReference type="GO" id="GO:0055088">
    <property type="term" value="P:lipid homeostasis"/>
    <property type="evidence" value="ECO:0007669"/>
    <property type="project" value="TreeGrafter"/>
</dbReference>
<evidence type="ECO:0000313" key="7">
    <source>
        <dbReference type="EMBL" id="KAJ8613804.1"/>
    </source>
</evidence>
<keyword evidence="3 5" id="KW-1133">Transmembrane helix</keyword>
<evidence type="ECO:0000313" key="8">
    <source>
        <dbReference type="Proteomes" id="UP001230188"/>
    </source>
</evidence>
<comment type="subcellular location">
    <subcellularLocation>
        <location evidence="1">Membrane</location>
        <topology evidence="1">Multi-pass membrane protein</topology>
    </subcellularLocation>
</comment>
<keyword evidence="2 5" id="KW-0812">Transmembrane</keyword>
<proteinExistence type="predicted"/>
<dbReference type="EMBL" id="JAQMWT010000021">
    <property type="protein sequence ID" value="KAJ8613804.1"/>
    <property type="molecule type" value="Genomic_DNA"/>
</dbReference>
<keyword evidence="8" id="KW-1185">Reference proteome</keyword>
<dbReference type="InterPro" id="IPR006634">
    <property type="entry name" value="TLC-dom"/>
</dbReference>
<comment type="caution">
    <text evidence="7">The sequence shown here is derived from an EMBL/GenBank/DDBJ whole genome shotgun (WGS) entry which is preliminary data.</text>
</comment>
<gene>
    <name evidence="7" type="ORF">CTAYLR_004910</name>
</gene>
<keyword evidence="4 5" id="KW-0472">Membrane</keyword>
<evidence type="ECO:0000259" key="6">
    <source>
        <dbReference type="Pfam" id="PF03798"/>
    </source>
</evidence>
<feature type="transmembrane region" description="Helical" evidence="5">
    <location>
        <begin position="48"/>
        <end position="69"/>
    </location>
</feature>
<feature type="domain" description="TLC" evidence="6">
    <location>
        <begin position="89"/>
        <end position="188"/>
    </location>
</feature>
<dbReference type="AlphaFoldDB" id="A0AAD7UPB0"/>
<dbReference type="GO" id="GO:0016020">
    <property type="term" value="C:membrane"/>
    <property type="evidence" value="ECO:0007669"/>
    <property type="project" value="UniProtKB-SubCell"/>
</dbReference>
<dbReference type="PANTHER" id="PTHR13439">
    <property type="entry name" value="CT120 PROTEIN"/>
    <property type="match status" value="1"/>
</dbReference>
<name>A0AAD7UPB0_9STRA</name>
<protein>
    <recommendedName>
        <fullName evidence="6">TLC domain-containing protein</fullName>
    </recommendedName>
</protein>
<reference evidence="7" key="1">
    <citation type="submission" date="2023-01" db="EMBL/GenBank/DDBJ databases">
        <title>Metagenome sequencing of chrysophaentin producing Chrysophaeum taylorii.</title>
        <authorList>
            <person name="Davison J."/>
            <person name="Bewley C."/>
        </authorList>
    </citation>
    <scope>NUCLEOTIDE SEQUENCE</scope>
    <source>
        <strain evidence="7">NIES-1699</strain>
    </source>
</reference>
<sequence length="197" mass="22063">MSDLAVRSFAVGLAVETGIALASAKVSPRWFFPDQLPKSKAKLWHTTAAAMFPAVVAPFLSASGLYELLRSRSGEDILLEPANRLLWRALGISVAHFSFDFMVMAVFCRDFVEAMRRPLYSQMMFHHLASALVWPYAFLQRKCVFPVAYYMISEISNIPLNARWFACELGVNGPRRMLFDASFFVLYTLSSPCGSTG</sequence>
<dbReference type="GO" id="GO:0005783">
    <property type="term" value="C:endoplasmic reticulum"/>
    <property type="evidence" value="ECO:0007669"/>
    <property type="project" value="TreeGrafter"/>
</dbReference>
<evidence type="ECO:0000256" key="3">
    <source>
        <dbReference type="ARBA" id="ARBA00022989"/>
    </source>
</evidence>
<dbReference type="InterPro" id="IPR050846">
    <property type="entry name" value="TLCD"/>
</dbReference>
<dbReference type="PANTHER" id="PTHR13439:SF0">
    <property type="entry name" value="TOPOISOMERASE I DAMAGE AFFECTED PROTEIN 4"/>
    <property type="match status" value="1"/>
</dbReference>